<comment type="caution">
    <text evidence="1">The sequence shown here is derived from an EMBL/GenBank/DDBJ whole genome shotgun (WGS) entry which is preliminary data.</text>
</comment>
<reference evidence="1 2" key="1">
    <citation type="submission" date="2015-01" db="EMBL/GenBank/DDBJ databases">
        <title>Genome Sequence of Magnetospirillum magnetotacticum Strain MS-1.</title>
        <authorList>
            <person name="Marinov G.K."/>
            <person name="Smalley M.D."/>
            <person name="DeSalvo G."/>
        </authorList>
    </citation>
    <scope>NUCLEOTIDE SEQUENCE [LARGE SCALE GENOMIC DNA]</scope>
    <source>
        <strain evidence="1 2">MS-1</strain>
    </source>
</reference>
<accession>A0A0C2YAH6</accession>
<dbReference type="Proteomes" id="UP000031971">
    <property type="component" value="Unassembled WGS sequence"/>
</dbReference>
<evidence type="ECO:0000313" key="2">
    <source>
        <dbReference type="Proteomes" id="UP000031971"/>
    </source>
</evidence>
<organism evidence="1 2">
    <name type="scientific">Paramagnetospirillum magnetotacticum MS-1</name>
    <dbReference type="NCBI Taxonomy" id="272627"/>
    <lineage>
        <taxon>Bacteria</taxon>
        <taxon>Pseudomonadati</taxon>
        <taxon>Pseudomonadota</taxon>
        <taxon>Alphaproteobacteria</taxon>
        <taxon>Rhodospirillales</taxon>
        <taxon>Magnetospirillaceae</taxon>
        <taxon>Paramagnetospirillum</taxon>
    </lineage>
</organism>
<evidence type="ECO:0000313" key="1">
    <source>
        <dbReference type="EMBL" id="KIL96744.1"/>
    </source>
</evidence>
<name>A0A0C2YAH6_PARME</name>
<sequence length="48" mass="5609">MRRLAVWLGFLRSLPSDDSMGEAIKRPPIRSNVAQKFFMRLDSLDLWS</sequence>
<gene>
    <name evidence="1" type="ORF">CCC_01610</name>
</gene>
<proteinExistence type="predicted"/>
<protein>
    <submittedName>
        <fullName evidence="1">Uncharacterized protein</fullName>
    </submittedName>
</protein>
<keyword evidence="2" id="KW-1185">Reference proteome</keyword>
<dbReference type="AlphaFoldDB" id="A0A0C2YAH6"/>
<dbReference type="EMBL" id="JXSL01000035">
    <property type="protein sequence ID" value="KIL96744.1"/>
    <property type="molecule type" value="Genomic_DNA"/>
</dbReference>